<name>A0ABX4ZTP0_9PAST</name>
<proteinExistence type="predicted"/>
<reference evidence="1 2" key="1">
    <citation type="submission" date="2018-02" db="EMBL/GenBank/DDBJ databases">
        <title>Classification genera of Pasteurellaceae by whole genome sequence comparison.</title>
        <authorList>
            <person name="Christensen H."/>
        </authorList>
    </citation>
    <scope>NUCLEOTIDE SEQUENCE [LARGE SCALE GENOMIC DNA]</scope>
    <source>
        <strain evidence="1 2">20186H4H1</strain>
    </source>
</reference>
<gene>
    <name evidence="1" type="ORF">C3Z13_02400</name>
</gene>
<accession>A0ABX4ZTP0</accession>
<keyword evidence="2" id="KW-1185">Reference proteome</keyword>
<dbReference type="RefSeq" id="WP_103854892.1">
    <property type="nucleotide sequence ID" value="NZ_CBCSDH010000011.1"/>
</dbReference>
<protein>
    <submittedName>
        <fullName evidence="1">Uncharacterized protein</fullName>
    </submittedName>
</protein>
<evidence type="ECO:0000313" key="2">
    <source>
        <dbReference type="Proteomes" id="UP000237229"/>
    </source>
</evidence>
<dbReference type="Proteomes" id="UP000237229">
    <property type="component" value="Unassembled WGS sequence"/>
</dbReference>
<dbReference type="EMBL" id="PQVI01000021">
    <property type="protein sequence ID" value="POY42913.1"/>
    <property type="molecule type" value="Genomic_DNA"/>
</dbReference>
<organism evidence="1 2">
    <name type="scientific">Avibacterium endocarditidis</name>
    <dbReference type="NCBI Taxonomy" id="380674"/>
    <lineage>
        <taxon>Bacteria</taxon>
        <taxon>Pseudomonadati</taxon>
        <taxon>Pseudomonadota</taxon>
        <taxon>Gammaproteobacteria</taxon>
        <taxon>Pasteurellales</taxon>
        <taxon>Pasteurellaceae</taxon>
        <taxon>Avibacterium</taxon>
    </lineage>
</organism>
<evidence type="ECO:0000313" key="1">
    <source>
        <dbReference type="EMBL" id="POY42913.1"/>
    </source>
</evidence>
<comment type="caution">
    <text evidence="1">The sequence shown here is derived from an EMBL/GenBank/DDBJ whole genome shotgun (WGS) entry which is preliminary data.</text>
</comment>
<sequence length="111" mass="12385">MRPILINKKVAKTTFQIDNCTNTENISIELTRVGGDGSTIVYPAFESDQNQVTFMWDDAIYKARKGRYQGIIRIDGCKPFCVPIHVDSCTCSMGRSENGYFTSTECLGCAK</sequence>